<dbReference type="SUPFAM" id="SSF53335">
    <property type="entry name" value="S-adenosyl-L-methionine-dependent methyltransferases"/>
    <property type="match status" value="1"/>
</dbReference>
<dbReference type="InterPro" id="IPR041698">
    <property type="entry name" value="Methyltransf_25"/>
</dbReference>
<dbReference type="EMBL" id="SMGQ01000018">
    <property type="protein sequence ID" value="TCK87875.1"/>
    <property type="molecule type" value="Genomic_DNA"/>
</dbReference>
<dbReference type="RefSeq" id="WP_132283370.1">
    <property type="nucleotide sequence ID" value="NZ_SMGQ01000018.1"/>
</dbReference>
<dbReference type="PANTHER" id="PTHR43861">
    <property type="entry name" value="TRANS-ACONITATE 2-METHYLTRANSFERASE-RELATED"/>
    <property type="match status" value="1"/>
</dbReference>
<dbReference type="AlphaFoldDB" id="A0A4R1M7H0"/>
<keyword evidence="1 4" id="KW-0489">Methyltransferase</keyword>
<evidence type="ECO:0000259" key="3">
    <source>
        <dbReference type="Pfam" id="PF13649"/>
    </source>
</evidence>
<organism evidence="4 5">
    <name type="scientific">Natranaerovirga hydrolytica</name>
    <dbReference type="NCBI Taxonomy" id="680378"/>
    <lineage>
        <taxon>Bacteria</taxon>
        <taxon>Bacillati</taxon>
        <taxon>Bacillota</taxon>
        <taxon>Clostridia</taxon>
        <taxon>Lachnospirales</taxon>
        <taxon>Natranaerovirgaceae</taxon>
        <taxon>Natranaerovirga</taxon>
    </lineage>
</organism>
<dbReference type="GO" id="GO:0008168">
    <property type="term" value="F:methyltransferase activity"/>
    <property type="evidence" value="ECO:0007669"/>
    <property type="project" value="UniProtKB-KW"/>
</dbReference>
<feature type="domain" description="Methyltransferase" evidence="3">
    <location>
        <begin position="60"/>
        <end position="145"/>
    </location>
</feature>
<name>A0A4R1M7H0_9FIRM</name>
<keyword evidence="5" id="KW-1185">Reference proteome</keyword>
<accession>A0A4R1M7H0</accession>
<dbReference type="OrthoDB" id="5522265at2"/>
<dbReference type="Pfam" id="PF13649">
    <property type="entry name" value="Methyltransf_25"/>
    <property type="match status" value="1"/>
</dbReference>
<sequence>MQLNDYIQVLESMKRNSDEALWDDKADVFYERVKKMDQNQSKELIEFLKSKQILNKEANVLDVGCGTGRHTTGFSEYAKKVVGTDISQKMLNHAKKESENLLNVSYVKAEWVETNLEERNWKKQFDLVFSSMCPGINNIAALEKMIEASKQYCFISRSIKKTDSVEVYLKEKLNIDQRYDPHNDRNIVQLFFNILWLWGFNPEIAYYGSETLIQYTIEEAMDRYSYLVEAGMDLNKFKSTLQNLMKNGEIETKVCSNLAWLYWKVQ</sequence>
<evidence type="ECO:0000256" key="1">
    <source>
        <dbReference type="ARBA" id="ARBA00022603"/>
    </source>
</evidence>
<reference evidence="4 5" key="1">
    <citation type="submission" date="2019-03" db="EMBL/GenBank/DDBJ databases">
        <title>Genomic Encyclopedia of Type Strains, Phase IV (KMG-IV): sequencing the most valuable type-strain genomes for metagenomic binning, comparative biology and taxonomic classification.</title>
        <authorList>
            <person name="Goeker M."/>
        </authorList>
    </citation>
    <scope>NUCLEOTIDE SEQUENCE [LARGE SCALE GENOMIC DNA]</scope>
    <source>
        <strain evidence="4 5">DSM 24176</strain>
    </source>
</reference>
<proteinExistence type="predicted"/>
<comment type="caution">
    <text evidence="4">The sequence shown here is derived from an EMBL/GenBank/DDBJ whole genome shotgun (WGS) entry which is preliminary data.</text>
</comment>
<gene>
    <name evidence="4" type="ORF">EDC19_2717</name>
</gene>
<dbReference type="Gene3D" id="3.40.50.150">
    <property type="entry name" value="Vaccinia Virus protein VP39"/>
    <property type="match status" value="1"/>
</dbReference>
<evidence type="ECO:0000256" key="2">
    <source>
        <dbReference type="ARBA" id="ARBA00022679"/>
    </source>
</evidence>
<dbReference type="GO" id="GO:0032259">
    <property type="term" value="P:methylation"/>
    <property type="evidence" value="ECO:0007669"/>
    <property type="project" value="UniProtKB-KW"/>
</dbReference>
<dbReference type="Proteomes" id="UP000294545">
    <property type="component" value="Unassembled WGS sequence"/>
</dbReference>
<evidence type="ECO:0000313" key="5">
    <source>
        <dbReference type="Proteomes" id="UP000294545"/>
    </source>
</evidence>
<keyword evidence="2 4" id="KW-0808">Transferase</keyword>
<evidence type="ECO:0000313" key="4">
    <source>
        <dbReference type="EMBL" id="TCK87875.1"/>
    </source>
</evidence>
<dbReference type="PANTHER" id="PTHR43861:SF1">
    <property type="entry name" value="TRANS-ACONITATE 2-METHYLTRANSFERASE"/>
    <property type="match status" value="1"/>
</dbReference>
<protein>
    <submittedName>
        <fullName evidence="4">Methyltransferase family protein</fullName>
    </submittedName>
</protein>
<dbReference type="CDD" id="cd02440">
    <property type="entry name" value="AdoMet_MTases"/>
    <property type="match status" value="1"/>
</dbReference>
<dbReference type="InterPro" id="IPR029063">
    <property type="entry name" value="SAM-dependent_MTases_sf"/>
</dbReference>